<dbReference type="Pfam" id="PF10518">
    <property type="entry name" value="TAT_signal"/>
    <property type="match status" value="1"/>
</dbReference>
<dbReference type="InterPro" id="IPR036291">
    <property type="entry name" value="NAD(P)-bd_dom_sf"/>
</dbReference>
<dbReference type="InterPro" id="IPR043906">
    <property type="entry name" value="Gfo/Idh/MocA_OxRdtase_bact_C"/>
</dbReference>
<dbReference type="PANTHER" id="PTHR43818:SF5">
    <property type="entry name" value="OXIDOREDUCTASE FAMILY PROTEIN"/>
    <property type="match status" value="1"/>
</dbReference>
<dbReference type="Proteomes" id="UP000319976">
    <property type="component" value="Chromosome"/>
</dbReference>
<evidence type="ECO:0000259" key="2">
    <source>
        <dbReference type="Pfam" id="PF19051"/>
    </source>
</evidence>
<keyword evidence="3" id="KW-0560">Oxidoreductase</keyword>
<accession>A0A517T3Y6</accession>
<evidence type="ECO:0000313" key="3">
    <source>
        <dbReference type="EMBL" id="QDT63061.1"/>
    </source>
</evidence>
<dbReference type="GO" id="GO:0047061">
    <property type="term" value="F:glucose-fructose oxidoreductase activity"/>
    <property type="evidence" value="ECO:0007669"/>
    <property type="project" value="UniProtKB-EC"/>
</dbReference>
<dbReference type="InterPro" id="IPR019546">
    <property type="entry name" value="TAT_signal_bac_arc"/>
</dbReference>
<dbReference type="PANTHER" id="PTHR43818">
    <property type="entry name" value="BCDNA.GH03377"/>
    <property type="match status" value="1"/>
</dbReference>
<organism evidence="3 4">
    <name type="scientific">Calycomorphotria hydatis</name>
    <dbReference type="NCBI Taxonomy" id="2528027"/>
    <lineage>
        <taxon>Bacteria</taxon>
        <taxon>Pseudomonadati</taxon>
        <taxon>Planctomycetota</taxon>
        <taxon>Planctomycetia</taxon>
        <taxon>Planctomycetales</taxon>
        <taxon>Planctomycetaceae</taxon>
        <taxon>Calycomorphotria</taxon>
    </lineage>
</organism>
<keyword evidence="4" id="KW-1185">Reference proteome</keyword>
<sequence>MSDASRRDFLKTGAAATAAATVLTSSARAAKNSANDRLRIVVCGLKGRGERHIDALHEISETENVEIAGLCDVHEGYLNSIADHTEKLTGTRPQLFNDMRKVLDDQTIDAISFATPNHWHALGTVWACQAGKDVYCEKPGTHNLAEGPIVINAARKYDRIVQHGTQCRTSENIREGIQKLQEGIIGKVYMARVTNYKVHPKGLGKHNPGRPPEELNWDMWTGPAPQMAFSNFNWQRYNYRWDTGCGDIGNQGVHQLDMVRWGMKLDRQPDRVQSMGGNIFFTDDDAECPCTLTTAYEWDNGGDKIMVTCETRDGYTNPEAGMGGKYQFVQPNFVCGVIFYGTEGYMIIPDYSSYRTFFGRDREPGPYKAIEGMPMMNAPHFANWVQAIRSRRREDLFAEIREGHLSSSLCHLANVAYRTGRTLDFDGETETVKNDDEANSFLARQEYRAPYQMPVL</sequence>
<dbReference type="KEGG" id="chya:V22_02600"/>
<reference evidence="3 4" key="1">
    <citation type="submission" date="2019-02" db="EMBL/GenBank/DDBJ databases">
        <title>Deep-cultivation of Planctomycetes and their phenomic and genomic characterization uncovers novel biology.</title>
        <authorList>
            <person name="Wiegand S."/>
            <person name="Jogler M."/>
            <person name="Boedeker C."/>
            <person name="Pinto D."/>
            <person name="Vollmers J."/>
            <person name="Rivas-Marin E."/>
            <person name="Kohn T."/>
            <person name="Peeters S.H."/>
            <person name="Heuer A."/>
            <person name="Rast P."/>
            <person name="Oberbeckmann S."/>
            <person name="Bunk B."/>
            <person name="Jeske O."/>
            <person name="Meyerdierks A."/>
            <person name="Storesund J.E."/>
            <person name="Kallscheuer N."/>
            <person name="Luecker S."/>
            <person name="Lage O.M."/>
            <person name="Pohl T."/>
            <person name="Merkel B.J."/>
            <person name="Hornburger P."/>
            <person name="Mueller R.-W."/>
            <person name="Bruemmer F."/>
            <person name="Labrenz M."/>
            <person name="Spormann A.M."/>
            <person name="Op den Camp H."/>
            <person name="Overmann J."/>
            <person name="Amann R."/>
            <person name="Jetten M.S.M."/>
            <person name="Mascher T."/>
            <person name="Medema M.H."/>
            <person name="Devos D.P."/>
            <person name="Kaster A.-K."/>
            <person name="Ovreas L."/>
            <person name="Rohde M."/>
            <person name="Galperin M.Y."/>
            <person name="Jogler C."/>
        </authorList>
    </citation>
    <scope>NUCLEOTIDE SEQUENCE [LARGE SCALE GENOMIC DNA]</scope>
    <source>
        <strain evidence="3 4">V22</strain>
    </source>
</reference>
<dbReference type="Gene3D" id="3.30.360.10">
    <property type="entry name" value="Dihydrodipicolinate Reductase, domain 2"/>
    <property type="match status" value="1"/>
</dbReference>
<evidence type="ECO:0000259" key="1">
    <source>
        <dbReference type="Pfam" id="PF01408"/>
    </source>
</evidence>
<dbReference type="Pfam" id="PF19051">
    <property type="entry name" value="GFO_IDH_MocA_C2"/>
    <property type="match status" value="2"/>
</dbReference>
<dbReference type="AlphaFoldDB" id="A0A517T3Y6"/>
<proteinExistence type="predicted"/>
<dbReference type="EC" id="1.1.99.28" evidence="3"/>
<dbReference type="OrthoDB" id="9788246at2"/>
<evidence type="ECO:0000313" key="4">
    <source>
        <dbReference type="Proteomes" id="UP000319976"/>
    </source>
</evidence>
<name>A0A517T3Y6_9PLAN</name>
<feature type="domain" description="Gfo/Idh/MocA-like oxidoreductase bacterial type C-terminal" evidence="2">
    <location>
        <begin position="368"/>
        <end position="452"/>
    </location>
</feature>
<dbReference type="Pfam" id="PF01408">
    <property type="entry name" value="GFO_IDH_MocA"/>
    <property type="match status" value="1"/>
</dbReference>
<protein>
    <submittedName>
        <fullName evidence="3">Glucose--fructose oxidoreductase</fullName>
        <ecNumber evidence="3">1.1.99.28</ecNumber>
    </submittedName>
</protein>
<dbReference type="Gene3D" id="3.40.50.720">
    <property type="entry name" value="NAD(P)-binding Rossmann-like Domain"/>
    <property type="match status" value="1"/>
</dbReference>
<dbReference type="SUPFAM" id="SSF55347">
    <property type="entry name" value="Glyceraldehyde-3-phosphate dehydrogenase-like, C-terminal domain"/>
    <property type="match status" value="1"/>
</dbReference>
<dbReference type="SUPFAM" id="SSF51735">
    <property type="entry name" value="NAD(P)-binding Rossmann-fold domains"/>
    <property type="match status" value="1"/>
</dbReference>
<gene>
    <name evidence="3" type="primary">gfo_1</name>
    <name evidence="3" type="ORF">V22_02600</name>
</gene>
<dbReference type="PROSITE" id="PS51318">
    <property type="entry name" value="TAT"/>
    <property type="match status" value="1"/>
</dbReference>
<dbReference type="EMBL" id="CP036316">
    <property type="protein sequence ID" value="QDT63061.1"/>
    <property type="molecule type" value="Genomic_DNA"/>
</dbReference>
<dbReference type="InterPro" id="IPR050463">
    <property type="entry name" value="Gfo/Idh/MocA_oxidrdct_glycsds"/>
</dbReference>
<dbReference type="InterPro" id="IPR006311">
    <property type="entry name" value="TAT_signal"/>
</dbReference>
<dbReference type="NCBIfam" id="TIGR01409">
    <property type="entry name" value="TAT_signal_seq"/>
    <property type="match status" value="1"/>
</dbReference>
<dbReference type="GO" id="GO:0000166">
    <property type="term" value="F:nucleotide binding"/>
    <property type="evidence" value="ECO:0007669"/>
    <property type="project" value="InterPro"/>
</dbReference>
<feature type="domain" description="Gfo/Idh/MocA-like oxidoreductase N-terminal" evidence="1">
    <location>
        <begin position="38"/>
        <end position="164"/>
    </location>
</feature>
<feature type="domain" description="Gfo/Idh/MocA-like oxidoreductase bacterial type C-terminal" evidence="2">
    <location>
        <begin position="187"/>
        <end position="274"/>
    </location>
</feature>
<dbReference type="RefSeq" id="WP_145259081.1">
    <property type="nucleotide sequence ID" value="NZ_CP036316.1"/>
</dbReference>
<dbReference type="InterPro" id="IPR000683">
    <property type="entry name" value="Gfo/Idh/MocA-like_OxRdtase_N"/>
</dbReference>